<evidence type="ECO:0000313" key="3">
    <source>
        <dbReference type="Proteomes" id="UP000662888"/>
    </source>
</evidence>
<keyword evidence="1" id="KW-0812">Transmembrane</keyword>
<gene>
    <name evidence="2" type="ORF">IV454_06475</name>
</gene>
<keyword evidence="3" id="KW-1185">Reference proteome</keyword>
<feature type="transmembrane region" description="Helical" evidence="1">
    <location>
        <begin position="60"/>
        <end position="80"/>
    </location>
</feature>
<keyword evidence="1" id="KW-0472">Membrane</keyword>
<organism evidence="2 3">
    <name type="scientific">Massilia antarctica</name>
    <dbReference type="NCBI Taxonomy" id="2765360"/>
    <lineage>
        <taxon>Bacteria</taxon>
        <taxon>Pseudomonadati</taxon>
        <taxon>Pseudomonadota</taxon>
        <taxon>Betaproteobacteria</taxon>
        <taxon>Burkholderiales</taxon>
        <taxon>Oxalobacteraceae</taxon>
        <taxon>Telluria group</taxon>
        <taxon>Massilia</taxon>
    </lineage>
</organism>
<dbReference type="Proteomes" id="UP000662888">
    <property type="component" value="Chromosome"/>
</dbReference>
<evidence type="ECO:0000256" key="1">
    <source>
        <dbReference type="SAM" id="Phobius"/>
    </source>
</evidence>
<proteinExistence type="predicted"/>
<keyword evidence="1" id="KW-1133">Transmembrane helix</keyword>
<dbReference type="EMBL" id="CP065053">
    <property type="protein sequence ID" value="QPI51172.1"/>
    <property type="molecule type" value="Genomic_DNA"/>
</dbReference>
<dbReference type="RefSeq" id="WP_206090797.1">
    <property type="nucleotide sequence ID" value="NZ_CP065053.1"/>
</dbReference>
<reference evidence="2 3" key="1">
    <citation type="submission" date="2020-11" db="EMBL/GenBank/DDBJ databases">
        <authorList>
            <person name="Sun Q."/>
        </authorList>
    </citation>
    <scope>NUCLEOTIDE SEQUENCE [LARGE SCALE GENOMIC DNA]</scope>
    <source>
        <strain evidence="2 3">P8398</strain>
    </source>
</reference>
<evidence type="ECO:0000313" key="2">
    <source>
        <dbReference type="EMBL" id="QPI51172.1"/>
    </source>
</evidence>
<protein>
    <recommendedName>
        <fullName evidence="4">DUF3592 domain-containing protein</fullName>
    </recommendedName>
</protein>
<feature type="transmembrane region" description="Helical" evidence="1">
    <location>
        <begin position="177"/>
        <end position="198"/>
    </location>
</feature>
<evidence type="ECO:0008006" key="4">
    <source>
        <dbReference type="Google" id="ProtNLM"/>
    </source>
</evidence>
<sequence>MLLIVGPLSQDWLNEAQRVDGSAIETSKKRKRSDGSCERHAILLFAELTATPFDPMKTPYATFLGIFALLFAFFASIAVTQFHTNDDVAKSPAYVLATAERISQKTRNNDVTYQLNFSYVVDGITYKKDTQWLKTLAQAESLAASPVEIAYPTTAPAKGIFRSDFDKRDLAESLGSAIWSALEWALCFSILATLFFLWKYPSLRGD</sequence>
<accession>A0AA48WGH2</accession>
<name>A0AA48WGH2_9BURK</name>